<dbReference type="PANTHER" id="PTHR21064">
    <property type="entry name" value="AMINOGLYCOSIDE PHOSPHOTRANSFERASE DOMAIN-CONTAINING PROTEIN-RELATED"/>
    <property type="match status" value="1"/>
</dbReference>
<keyword evidence="3" id="KW-1185">Reference proteome</keyword>
<dbReference type="Proteomes" id="UP000005801">
    <property type="component" value="Unassembled WGS sequence"/>
</dbReference>
<dbReference type="OrthoDB" id="526037at2"/>
<comment type="caution">
    <text evidence="2">The sequence shown here is derived from an EMBL/GenBank/DDBJ whole genome shotgun (WGS) entry which is preliminary data.</text>
</comment>
<name>A6G8D4_9BACT</name>
<evidence type="ECO:0000259" key="1">
    <source>
        <dbReference type="Pfam" id="PF01636"/>
    </source>
</evidence>
<organism evidence="2 3">
    <name type="scientific">Plesiocystis pacifica SIR-1</name>
    <dbReference type="NCBI Taxonomy" id="391625"/>
    <lineage>
        <taxon>Bacteria</taxon>
        <taxon>Pseudomonadati</taxon>
        <taxon>Myxococcota</taxon>
        <taxon>Polyangia</taxon>
        <taxon>Nannocystales</taxon>
        <taxon>Nannocystaceae</taxon>
        <taxon>Plesiocystis</taxon>
    </lineage>
</organism>
<reference evidence="2 3" key="1">
    <citation type="submission" date="2007-06" db="EMBL/GenBank/DDBJ databases">
        <authorList>
            <person name="Shimkets L."/>
            <person name="Ferriera S."/>
            <person name="Johnson J."/>
            <person name="Kravitz S."/>
            <person name="Beeson K."/>
            <person name="Sutton G."/>
            <person name="Rogers Y.-H."/>
            <person name="Friedman R."/>
            <person name="Frazier M."/>
            <person name="Venter J.C."/>
        </authorList>
    </citation>
    <scope>NUCLEOTIDE SEQUENCE [LARGE SCALE GENOMIC DNA]</scope>
    <source>
        <strain evidence="2 3">SIR-1</strain>
    </source>
</reference>
<dbReference type="RefSeq" id="WP_006972979.1">
    <property type="nucleotide sequence ID" value="NZ_ABCS01000039.1"/>
</dbReference>
<dbReference type="PANTHER" id="PTHR21064:SF5">
    <property type="entry name" value="SLR1880 PROTEIN"/>
    <property type="match status" value="1"/>
</dbReference>
<dbReference type="eggNOG" id="COG2334">
    <property type="taxonomic scope" value="Bacteria"/>
</dbReference>
<dbReference type="EMBL" id="ABCS01000039">
    <property type="protein sequence ID" value="EDM77844.1"/>
    <property type="molecule type" value="Genomic_DNA"/>
</dbReference>
<protein>
    <recommendedName>
        <fullName evidence="1">Aminoglycoside phosphotransferase domain-containing protein</fullName>
    </recommendedName>
</protein>
<dbReference type="InterPro" id="IPR011009">
    <property type="entry name" value="Kinase-like_dom_sf"/>
</dbReference>
<proteinExistence type="predicted"/>
<dbReference type="Gene3D" id="3.90.1200.10">
    <property type="match status" value="1"/>
</dbReference>
<accession>A6G8D4</accession>
<gene>
    <name evidence="2" type="ORF">PPSIR1_01417</name>
</gene>
<evidence type="ECO:0000313" key="3">
    <source>
        <dbReference type="Proteomes" id="UP000005801"/>
    </source>
</evidence>
<sequence length="368" mass="39971">MSADSRGLTDILARWSLADADVRPLGRGLINETLAVEGSRPGEGAGRWVLQRVNPIFDARIHENIAAVTGHLERKGLRTPALVPTDAGAWWLEVDPGEGGAGTWRLQTAVSGVSVDALDDPAQARAAGRFVGRWHAAVADLEHDFVALRLGVHDTPRHLGRLREAVDRPEHAQHRLYEAVAALAEGLFAAAESLPPLPPSLPRRVAHGDLKINNLLFASEAGPGRLEPVALIDLDTLAPMHLGHELGDAWRSWTNRAGEDQAQAQLDLELFSESFRGWQAGWVEGGGEALGADERQALLVGPEWISLELACRFAADALFEDYFGWDRERFAGRGEHNLHRARGQWSLHEALAGARGARSAVIDEEARG</sequence>
<dbReference type="InterPro" id="IPR002575">
    <property type="entry name" value="Aminoglycoside_PTrfase"/>
</dbReference>
<dbReference type="InterPro" id="IPR050249">
    <property type="entry name" value="Pseudomonas-type_ThrB"/>
</dbReference>
<dbReference type="Pfam" id="PF01636">
    <property type="entry name" value="APH"/>
    <property type="match status" value="1"/>
</dbReference>
<dbReference type="AlphaFoldDB" id="A6G8D4"/>
<evidence type="ECO:0000313" key="2">
    <source>
        <dbReference type="EMBL" id="EDM77844.1"/>
    </source>
</evidence>
<dbReference type="STRING" id="391625.PPSIR1_01417"/>
<feature type="domain" description="Aminoglycoside phosphotransferase" evidence="1">
    <location>
        <begin position="21"/>
        <end position="270"/>
    </location>
</feature>
<dbReference type="SUPFAM" id="SSF56112">
    <property type="entry name" value="Protein kinase-like (PK-like)"/>
    <property type="match status" value="1"/>
</dbReference>